<dbReference type="RefSeq" id="WP_188763796.1">
    <property type="nucleotide sequence ID" value="NZ_BMKK01000001.1"/>
</dbReference>
<gene>
    <name evidence="1" type="ORF">GCM10011514_02320</name>
</gene>
<protein>
    <submittedName>
        <fullName evidence="1">Uncharacterized protein</fullName>
    </submittedName>
</protein>
<reference evidence="1" key="1">
    <citation type="journal article" date="2014" name="Int. J. Syst. Evol. Microbiol.">
        <title>Complete genome sequence of Corynebacterium casei LMG S-19264T (=DSM 44701T), isolated from a smear-ripened cheese.</title>
        <authorList>
            <consortium name="US DOE Joint Genome Institute (JGI-PGF)"/>
            <person name="Walter F."/>
            <person name="Albersmeier A."/>
            <person name="Kalinowski J."/>
            <person name="Ruckert C."/>
        </authorList>
    </citation>
    <scope>NUCLEOTIDE SEQUENCE</scope>
    <source>
        <strain evidence="1">CGMCC 1.15958</strain>
    </source>
</reference>
<evidence type="ECO:0000313" key="1">
    <source>
        <dbReference type="EMBL" id="GGD41867.1"/>
    </source>
</evidence>
<organism evidence="1 2">
    <name type="scientific">Emticicia aquatilis</name>
    <dbReference type="NCBI Taxonomy" id="1537369"/>
    <lineage>
        <taxon>Bacteria</taxon>
        <taxon>Pseudomonadati</taxon>
        <taxon>Bacteroidota</taxon>
        <taxon>Cytophagia</taxon>
        <taxon>Cytophagales</taxon>
        <taxon>Leadbetterellaceae</taxon>
        <taxon>Emticicia</taxon>
    </lineage>
</organism>
<evidence type="ECO:0000313" key="2">
    <source>
        <dbReference type="Proteomes" id="UP000609064"/>
    </source>
</evidence>
<dbReference type="Proteomes" id="UP000609064">
    <property type="component" value="Unassembled WGS sequence"/>
</dbReference>
<dbReference type="AlphaFoldDB" id="A0A917DJ36"/>
<proteinExistence type="predicted"/>
<accession>A0A917DJ36</accession>
<reference evidence="1" key="2">
    <citation type="submission" date="2020-09" db="EMBL/GenBank/DDBJ databases">
        <authorList>
            <person name="Sun Q."/>
            <person name="Zhou Y."/>
        </authorList>
    </citation>
    <scope>NUCLEOTIDE SEQUENCE</scope>
    <source>
        <strain evidence="1">CGMCC 1.15958</strain>
    </source>
</reference>
<keyword evidence="2" id="KW-1185">Reference proteome</keyword>
<name>A0A917DJ36_9BACT</name>
<dbReference type="EMBL" id="BMKK01000001">
    <property type="protein sequence ID" value="GGD41867.1"/>
    <property type="molecule type" value="Genomic_DNA"/>
</dbReference>
<sequence>MQNKTLTPISQLINESLKSVMLPNTEFKPNAMFYSTIGINKHRFAKIMRNEVEPTRIEIKALSDYFKINPKDLF</sequence>
<comment type="caution">
    <text evidence="1">The sequence shown here is derived from an EMBL/GenBank/DDBJ whole genome shotgun (WGS) entry which is preliminary data.</text>
</comment>